<name>A0A5M9ZKW1_9BIFI</name>
<evidence type="ECO:0000256" key="1">
    <source>
        <dbReference type="SAM" id="Phobius"/>
    </source>
</evidence>
<keyword evidence="1" id="KW-0472">Membrane</keyword>
<organism evidence="2 3">
    <name type="scientific">Bifidobacterium myosotis</name>
    <dbReference type="NCBI Taxonomy" id="1630166"/>
    <lineage>
        <taxon>Bacteria</taxon>
        <taxon>Bacillati</taxon>
        <taxon>Actinomycetota</taxon>
        <taxon>Actinomycetes</taxon>
        <taxon>Bifidobacteriales</taxon>
        <taxon>Bifidobacteriaceae</taxon>
        <taxon>Bifidobacterium</taxon>
    </lineage>
</organism>
<keyword evidence="1" id="KW-0812">Transmembrane</keyword>
<evidence type="ECO:0000313" key="2">
    <source>
        <dbReference type="EMBL" id="KAA8828158.1"/>
    </source>
</evidence>
<feature type="transmembrane region" description="Helical" evidence="1">
    <location>
        <begin position="47"/>
        <end position="68"/>
    </location>
</feature>
<dbReference type="Proteomes" id="UP000410049">
    <property type="component" value="Unassembled WGS sequence"/>
</dbReference>
<dbReference type="EMBL" id="RZUH01000004">
    <property type="protein sequence ID" value="KAA8828158.1"/>
    <property type="molecule type" value="Genomic_DNA"/>
</dbReference>
<dbReference type="RefSeq" id="WP_150379324.1">
    <property type="nucleotide sequence ID" value="NZ_RZUH01000004.1"/>
</dbReference>
<gene>
    <name evidence="2" type="ORF">EMO91_06875</name>
</gene>
<protein>
    <submittedName>
        <fullName evidence="2">Uncharacterized protein</fullName>
    </submittedName>
</protein>
<proteinExistence type="predicted"/>
<accession>A0A5M9ZKW1</accession>
<keyword evidence="1" id="KW-1133">Transmembrane helix</keyword>
<dbReference type="AlphaFoldDB" id="A0A5M9ZKW1"/>
<sequence length="72" mass="7547">MSGFDPLDGDRMDTTPEFGLVLWTVTNILWTAGPAVATIFADGGMRALAVLALAAAALSWAGEVAWCIRHGV</sequence>
<comment type="caution">
    <text evidence="2">The sequence shown here is derived from an EMBL/GenBank/DDBJ whole genome shotgun (WGS) entry which is preliminary data.</text>
</comment>
<reference evidence="2 3" key="1">
    <citation type="journal article" date="2019" name="Syst. Appl. Microbiol.">
        <title>Characterization of Bifidobacterium species in feaces of the Egyptian fruit bat: Description of B. vespertilionis sp. nov. and B. rousetti sp. nov.</title>
        <authorList>
            <person name="Modesto M."/>
            <person name="Satti M."/>
            <person name="Watanabe K."/>
            <person name="Puglisi E."/>
            <person name="Morelli L."/>
            <person name="Huang C.-H."/>
            <person name="Liou J.-S."/>
            <person name="Miyashita M."/>
            <person name="Tamura T."/>
            <person name="Saito S."/>
            <person name="Mori K."/>
            <person name="Huang L."/>
            <person name="Sciavilla P."/>
            <person name="Sandri C."/>
            <person name="Spiezio C."/>
            <person name="Vitali F."/>
            <person name="Cavalieri D."/>
            <person name="Perpetuini G."/>
            <person name="Tofalo R."/>
            <person name="Bonetti A."/>
            <person name="Arita M."/>
            <person name="Mattarelli P."/>
        </authorList>
    </citation>
    <scope>NUCLEOTIDE SEQUENCE [LARGE SCALE GENOMIC DNA]</scope>
    <source>
        <strain evidence="2 3">RST17</strain>
    </source>
</reference>
<evidence type="ECO:0000313" key="3">
    <source>
        <dbReference type="Proteomes" id="UP000410049"/>
    </source>
</evidence>
<feature type="transmembrane region" description="Helical" evidence="1">
    <location>
        <begin position="20"/>
        <end position="41"/>
    </location>
</feature>